<dbReference type="SUPFAM" id="SSF53098">
    <property type="entry name" value="Ribonuclease H-like"/>
    <property type="match status" value="1"/>
</dbReference>
<feature type="compositionally biased region" description="Polar residues" evidence="1">
    <location>
        <begin position="414"/>
        <end position="425"/>
    </location>
</feature>
<dbReference type="PROSITE" id="PS50994">
    <property type="entry name" value="INTEGRASE"/>
    <property type="match status" value="1"/>
</dbReference>
<dbReference type="PaxDb" id="4097-A0A1S4BW51"/>
<dbReference type="Pfam" id="PF20167">
    <property type="entry name" value="Transposase_32"/>
    <property type="match status" value="1"/>
</dbReference>
<dbReference type="InterPro" id="IPR052160">
    <property type="entry name" value="Gypsy_RT_Integrase-like"/>
</dbReference>
<dbReference type="Gene3D" id="3.30.420.10">
    <property type="entry name" value="Ribonuclease H-like superfamily/Ribonuclease H"/>
    <property type="match status" value="1"/>
</dbReference>
<reference evidence="3" key="1">
    <citation type="submission" date="2025-08" db="UniProtKB">
        <authorList>
            <consortium name="RefSeq"/>
        </authorList>
    </citation>
    <scope>IDENTIFICATION</scope>
</reference>
<accession>A0A1S4BW51</accession>
<name>A0A1S4BW51_TOBAC</name>
<feature type="region of interest" description="Disordered" evidence="1">
    <location>
        <begin position="414"/>
        <end position="436"/>
    </location>
</feature>
<dbReference type="InterPro" id="IPR046796">
    <property type="entry name" value="Transposase_32_dom"/>
</dbReference>
<dbReference type="PANTHER" id="PTHR47266">
    <property type="entry name" value="ENDONUCLEASE-RELATED"/>
    <property type="match status" value="1"/>
</dbReference>
<gene>
    <name evidence="3" type="primary">LOC107812489</name>
</gene>
<evidence type="ECO:0000259" key="2">
    <source>
        <dbReference type="PROSITE" id="PS50994"/>
    </source>
</evidence>
<dbReference type="RefSeq" id="XP_016493100.1">
    <property type="nucleotide sequence ID" value="XM_016637614.1"/>
</dbReference>
<organism evidence="3">
    <name type="scientific">Nicotiana tabacum</name>
    <name type="common">Common tobacco</name>
    <dbReference type="NCBI Taxonomy" id="4097"/>
    <lineage>
        <taxon>Eukaryota</taxon>
        <taxon>Viridiplantae</taxon>
        <taxon>Streptophyta</taxon>
        <taxon>Embryophyta</taxon>
        <taxon>Tracheophyta</taxon>
        <taxon>Spermatophyta</taxon>
        <taxon>Magnoliopsida</taxon>
        <taxon>eudicotyledons</taxon>
        <taxon>Gunneridae</taxon>
        <taxon>Pentapetalae</taxon>
        <taxon>asterids</taxon>
        <taxon>lamiids</taxon>
        <taxon>Solanales</taxon>
        <taxon>Solanaceae</taxon>
        <taxon>Nicotianoideae</taxon>
        <taxon>Nicotianeae</taxon>
        <taxon>Nicotiana</taxon>
    </lineage>
</organism>
<feature type="region of interest" description="Disordered" evidence="1">
    <location>
        <begin position="695"/>
        <end position="750"/>
    </location>
</feature>
<proteinExistence type="predicted"/>
<feature type="compositionally biased region" description="Acidic residues" evidence="1">
    <location>
        <begin position="700"/>
        <end position="723"/>
    </location>
</feature>
<dbReference type="OrthoDB" id="1436833at2759"/>
<dbReference type="InterPro" id="IPR001584">
    <property type="entry name" value="Integrase_cat-core"/>
</dbReference>
<evidence type="ECO:0000313" key="3">
    <source>
        <dbReference type="RefSeq" id="XP_016493100.1"/>
    </source>
</evidence>
<dbReference type="InterPro" id="IPR036397">
    <property type="entry name" value="RNaseH_sf"/>
</dbReference>
<dbReference type="AlphaFoldDB" id="A0A1S4BW51"/>
<evidence type="ECO:0000256" key="1">
    <source>
        <dbReference type="SAM" id="MobiDB-lite"/>
    </source>
</evidence>
<dbReference type="Pfam" id="PF00665">
    <property type="entry name" value="rve"/>
    <property type="match status" value="1"/>
</dbReference>
<protein>
    <recommendedName>
        <fullName evidence="2">Integrase catalytic domain-containing protein</fullName>
    </recommendedName>
</protein>
<dbReference type="KEGG" id="nta:107812489"/>
<feature type="domain" description="Integrase catalytic" evidence="2">
    <location>
        <begin position="135"/>
        <end position="302"/>
    </location>
</feature>
<dbReference type="GO" id="GO:0003676">
    <property type="term" value="F:nucleic acid binding"/>
    <property type="evidence" value="ECO:0007669"/>
    <property type="project" value="InterPro"/>
</dbReference>
<sequence length="804" mass="92775">MRKYFVPFTMREFDLEIRDRKGTENQVADHLSRLENRGHVTEGESIKETFPDEHLLAITSDETPWYADYVNFIASGVTPPEFTADHRRRFLHDVRFYMWDEPFLYKQCADLLVRRCVPKEENCDRCQRTGTITKKHEMPLQNILAVELFDVWGIDFMGPFPYSNGHRYILVAVDYVSKWVEAIALPTNDAKVVVSFVKKHIFTRFGTPRVLISDGGTHFCNKLLKNVLAKYGVRHKVATAYHPQTSGQVEVSNREVKQILEKTVSANRKDWSGKLEDALWAYRTAYKTPIGTSPYRLVYGKACHLPVEIEHKAYWAIKKLNMNMDLAGEKRLLQLNELDEFRLHAYENAKLYKEKTKKWHDKHIQHREFEPGQEVLLFNSRLKLFPGKLKSRWAGPFVVVSVTPHGTVELRNINSTGTRPATTNVGGRPRKSVDTRPFNSQKFVSAKAQDRFNKKEEKTIVPEQAMDANALAINCPNIANELRRRGLDIFFEEPITANVMLVREYYANLPEHDNYNVTVRKRQVNASIETIRDVYRLPPVEEDYMDMFQAYNSKLIPWSTFTDIICRPDADIQWYKYGNKFHANALKFEAKCWLYFINSRLLPSKNLSEVNIPRACLIWCFMNRAWFDVPLLIHKEMFQRVRIQRYGLYYPSLVTLLCLRANVPNNLAADGRLAKVNTFTAKMVTTGKEVVHPAELVAVDSDDSDDEEGEEQQEGADDVEMGEDAQPAQPQTFDAAGPSRAGRGQRIDRMEQEITEIKTLVTVLGRRVDEMQVQQKKTESRLLGWLRAIGRACNVDTGSVSDQE</sequence>
<dbReference type="InterPro" id="IPR012337">
    <property type="entry name" value="RNaseH-like_sf"/>
</dbReference>
<dbReference type="GO" id="GO:0015074">
    <property type="term" value="P:DNA integration"/>
    <property type="evidence" value="ECO:0007669"/>
    <property type="project" value="InterPro"/>
</dbReference>